<dbReference type="InterPro" id="IPR000639">
    <property type="entry name" value="Epox_hydrolase-like"/>
</dbReference>
<dbReference type="GO" id="GO:0016020">
    <property type="term" value="C:membrane"/>
    <property type="evidence" value="ECO:0007669"/>
    <property type="project" value="TreeGrafter"/>
</dbReference>
<dbReference type="InterPro" id="IPR050266">
    <property type="entry name" value="AB_hydrolase_sf"/>
</dbReference>
<keyword evidence="3" id="KW-1185">Reference proteome</keyword>
<dbReference type="Pfam" id="PF00561">
    <property type="entry name" value="Abhydrolase_1"/>
    <property type="match status" value="1"/>
</dbReference>
<sequence>MTPGLSALGAGRTIALDGADLRVYEAGPVDGPPVVLLHGFLTNATTWRDVWPALAERHRVVLVDLPGCGGSPAPRAGGWTAGTAAGLLVSLFDALDLAAPAVVGSQMGGSLAAWLAALHPDRVSRLVVMAAGALGEGAANLGLYRALATPVLGPLVARLLPRGSFEQKWAAAHGPASTPDPDAVAAYHQQFATRGAVMARFALGVRLSYGESFDALAGPLDGLAVPTLLLFGAEDRLVPPSTGRRFAELIPGSRLVLLPGCGDFPQEEAPEAVAAAVAAFLAEAG</sequence>
<dbReference type="InterPro" id="IPR000073">
    <property type="entry name" value="AB_hydrolase_1"/>
</dbReference>
<dbReference type="PRINTS" id="PR00111">
    <property type="entry name" value="ABHYDROLASE"/>
</dbReference>
<gene>
    <name evidence="2" type="ORF">BJP25_09460</name>
</gene>
<dbReference type="STRING" id="1193682.BJP25_09460"/>
<evidence type="ECO:0000313" key="2">
    <source>
        <dbReference type="EMBL" id="OLR94842.1"/>
    </source>
</evidence>
<evidence type="ECO:0000313" key="3">
    <source>
        <dbReference type="Proteomes" id="UP000186040"/>
    </source>
</evidence>
<dbReference type="EMBL" id="MKQR01000006">
    <property type="protein sequence ID" value="OLR94842.1"/>
    <property type="molecule type" value="Genomic_DNA"/>
</dbReference>
<dbReference type="AlphaFoldDB" id="A0A1Q9LS37"/>
<dbReference type="InterPro" id="IPR029058">
    <property type="entry name" value="AB_hydrolase_fold"/>
</dbReference>
<reference evidence="2 3" key="1">
    <citation type="submission" date="2016-10" db="EMBL/GenBank/DDBJ databases">
        <title>The Draft Genome Sequence of Actinokineospora bangkokensis 44EHWT reveals the biosynthetic pathway of antifungal compounds Thailandins with unusual extender unit butylmalonyl-CoA.</title>
        <authorList>
            <person name="Greule A."/>
            <person name="Intra B."/>
            <person name="Flemming S."/>
            <person name="Rommel M.G."/>
            <person name="Panbangred W."/>
            <person name="Bechthold A."/>
        </authorList>
    </citation>
    <scope>NUCLEOTIDE SEQUENCE [LARGE SCALE GENOMIC DNA]</scope>
    <source>
        <strain evidence="2 3">44EHW</strain>
    </source>
</reference>
<name>A0A1Q9LS37_9PSEU</name>
<comment type="caution">
    <text evidence="2">The sequence shown here is derived from an EMBL/GenBank/DDBJ whole genome shotgun (WGS) entry which is preliminary data.</text>
</comment>
<feature type="domain" description="AB hydrolase-1" evidence="1">
    <location>
        <begin position="32"/>
        <end position="270"/>
    </location>
</feature>
<dbReference type="Proteomes" id="UP000186040">
    <property type="component" value="Unassembled WGS sequence"/>
</dbReference>
<dbReference type="Gene3D" id="3.40.50.1820">
    <property type="entry name" value="alpha/beta hydrolase"/>
    <property type="match status" value="1"/>
</dbReference>
<dbReference type="PRINTS" id="PR00412">
    <property type="entry name" value="EPOXHYDRLASE"/>
</dbReference>
<organism evidence="2 3">
    <name type="scientific">Actinokineospora bangkokensis</name>
    <dbReference type="NCBI Taxonomy" id="1193682"/>
    <lineage>
        <taxon>Bacteria</taxon>
        <taxon>Bacillati</taxon>
        <taxon>Actinomycetota</taxon>
        <taxon>Actinomycetes</taxon>
        <taxon>Pseudonocardiales</taxon>
        <taxon>Pseudonocardiaceae</taxon>
        <taxon>Actinokineospora</taxon>
    </lineage>
</organism>
<evidence type="ECO:0000259" key="1">
    <source>
        <dbReference type="Pfam" id="PF00561"/>
    </source>
</evidence>
<dbReference type="GO" id="GO:0003824">
    <property type="term" value="F:catalytic activity"/>
    <property type="evidence" value="ECO:0007669"/>
    <property type="project" value="InterPro"/>
</dbReference>
<accession>A0A1Q9LS37</accession>
<dbReference type="PANTHER" id="PTHR43798:SF33">
    <property type="entry name" value="HYDROLASE, PUTATIVE (AFU_ORTHOLOGUE AFUA_2G14860)-RELATED"/>
    <property type="match status" value="1"/>
</dbReference>
<proteinExistence type="predicted"/>
<dbReference type="OrthoDB" id="5495375at2"/>
<dbReference type="PANTHER" id="PTHR43798">
    <property type="entry name" value="MONOACYLGLYCEROL LIPASE"/>
    <property type="match status" value="1"/>
</dbReference>
<protein>
    <recommendedName>
        <fullName evidence="1">AB hydrolase-1 domain-containing protein</fullName>
    </recommendedName>
</protein>
<dbReference type="SUPFAM" id="SSF53474">
    <property type="entry name" value="alpha/beta-Hydrolases"/>
    <property type="match status" value="1"/>
</dbReference>
<dbReference type="RefSeq" id="WP_075973410.1">
    <property type="nucleotide sequence ID" value="NZ_MKQR01000006.1"/>
</dbReference>